<dbReference type="PANTHER" id="PTHR12203">
    <property type="entry name" value="KDEL LYS-ASP-GLU-LEU CONTAINING - RELATED"/>
    <property type="match status" value="1"/>
</dbReference>
<dbReference type="PANTHER" id="PTHR12203:SF35">
    <property type="entry name" value="PROTEIN O-GLUCOSYLTRANSFERASE 1"/>
    <property type="match status" value="1"/>
</dbReference>
<evidence type="ECO:0000313" key="5">
    <source>
        <dbReference type="Proteomes" id="UP000243459"/>
    </source>
</evidence>
<dbReference type="AlphaFoldDB" id="A0A5P1F5Z8"/>
<dbReference type="GO" id="GO:0016740">
    <property type="term" value="F:transferase activity"/>
    <property type="evidence" value="ECO:0007669"/>
    <property type="project" value="UniProtKB-KW"/>
</dbReference>
<proteinExistence type="inferred from homology"/>
<evidence type="ECO:0000259" key="3">
    <source>
        <dbReference type="SMART" id="SM00672"/>
    </source>
</evidence>
<evidence type="ECO:0000256" key="1">
    <source>
        <dbReference type="ARBA" id="ARBA00010118"/>
    </source>
</evidence>
<dbReference type="Pfam" id="PF05686">
    <property type="entry name" value="Glyco_transf_90"/>
    <property type="match status" value="2"/>
</dbReference>
<keyword evidence="5" id="KW-1185">Reference proteome</keyword>
<name>A0A5P1F5Z8_ASPOF</name>
<reference evidence="5" key="1">
    <citation type="journal article" date="2017" name="Nat. Commun.">
        <title>The asparagus genome sheds light on the origin and evolution of a young Y chromosome.</title>
        <authorList>
            <person name="Harkess A."/>
            <person name="Zhou J."/>
            <person name="Xu C."/>
            <person name="Bowers J.E."/>
            <person name="Van der Hulst R."/>
            <person name="Ayyampalayam S."/>
            <person name="Mercati F."/>
            <person name="Riccardi P."/>
            <person name="McKain M.R."/>
            <person name="Kakrana A."/>
            <person name="Tang H."/>
            <person name="Ray J."/>
            <person name="Groenendijk J."/>
            <person name="Arikit S."/>
            <person name="Mathioni S.M."/>
            <person name="Nakano M."/>
            <person name="Shan H."/>
            <person name="Telgmann-Rauber A."/>
            <person name="Kanno A."/>
            <person name="Yue Z."/>
            <person name="Chen H."/>
            <person name="Li W."/>
            <person name="Chen Y."/>
            <person name="Xu X."/>
            <person name="Zhang Y."/>
            <person name="Luo S."/>
            <person name="Chen H."/>
            <person name="Gao J."/>
            <person name="Mao Z."/>
            <person name="Pires J.C."/>
            <person name="Luo M."/>
            <person name="Kudrna D."/>
            <person name="Wing R.A."/>
            <person name="Meyers B.C."/>
            <person name="Yi K."/>
            <person name="Kong H."/>
            <person name="Lavrijsen P."/>
            <person name="Sunseri F."/>
            <person name="Falavigna A."/>
            <person name="Ye Y."/>
            <person name="Leebens-Mack J.H."/>
            <person name="Chen G."/>
        </authorList>
    </citation>
    <scope>NUCLEOTIDE SEQUENCE [LARGE SCALE GENOMIC DNA]</scope>
    <source>
        <strain evidence="5">cv. DH0086</strain>
    </source>
</reference>
<evidence type="ECO:0000256" key="2">
    <source>
        <dbReference type="ARBA" id="ARBA00022679"/>
    </source>
</evidence>
<dbReference type="EMBL" id="CM007384">
    <property type="protein sequence ID" value="ONK72149.1"/>
    <property type="molecule type" value="Genomic_DNA"/>
</dbReference>
<evidence type="ECO:0000313" key="4">
    <source>
        <dbReference type="EMBL" id="ONK72149.1"/>
    </source>
</evidence>
<dbReference type="InterPro" id="IPR051091">
    <property type="entry name" value="O-Glucosyltr/Glycosyltrsf_90"/>
</dbReference>
<dbReference type="Proteomes" id="UP000243459">
    <property type="component" value="Chromosome 4"/>
</dbReference>
<keyword evidence="2" id="KW-0808">Transferase</keyword>
<sequence>MAAAGIRGALPPAPPLFRYCTTKEHLDIPFPDWSFWGWPEINIKSWEEEFKSIKLGSQSMTWKQKEATAYWKGNPYTAPIRGTLLTCNDTKMWGAQIMRQDWGEEARAGFKKSELGNQCDHRYKIYAEGFACSVKACTISISFRFCFVKHRRSKLDMDRVYDYMYHLIVEYSKLQDFKPAPPPNAQEVCMESVLCLADDKQKQFLERSYASPATYVPCALSLP</sequence>
<feature type="domain" description="Glycosyl transferase CAP10" evidence="3">
    <location>
        <begin position="1"/>
        <end position="178"/>
    </location>
</feature>
<gene>
    <name evidence="4" type="ORF">A4U43_C04F16300</name>
</gene>
<comment type="similarity">
    <text evidence="1">Belongs to the glycosyltransferase 90 family.</text>
</comment>
<dbReference type="SMART" id="SM00672">
    <property type="entry name" value="CAP10"/>
    <property type="match status" value="1"/>
</dbReference>
<dbReference type="InterPro" id="IPR006598">
    <property type="entry name" value="CAP10"/>
</dbReference>
<dbReference type="OMA" id="LPNIRCT"/>
<accession>A0A5P1F5Z8</accession>
<protein>
    <recommendedName>
        <fullName evidence="3">Glycosyl transferase CAP10 domain-containing protein</fullName>
    </recommendedName>
</protein>
<dbReference type="Gramene" id="ONK72149">
    <property type="protein sequence ID" value="ONK72149"/>
    <property type="gene ID" value="A4U43_C04F16300"/>
</dbReference>
<organism evidence="4 5">
    <name type="scientific">Asparagus officinalis</name>
    <name type="common">Garden asparagus</name>
    <dbReference type="NCBI Taxonomy" id="4686"/>
    <lineage>
        <taxon>Eukaryota</taxon>
        <taxon>Viridiplantae</taxon>
        <taxon>Streptophyta</taxon>
        <taxon>Embryophyta</taxon>
        <taxon>Tracheophyta</taxon>
        <taxon>Spermatophyta</taxon>
        <taxon>Magnoliopsida</taxon>
        <taxon>Liliopsida</taxon>
        <taxon>Asparagales</taxon>
        <taxon>Asparagaceae</taxon>
        <taxon>Asparagoideae</taxon>
        <taxon>Asparagus</taxon>
    </lineage>
</organism>